<feature type="transmembrane region" description="Helical" evidence="1">
    <location>
        <begin position="50"/>
        <end position="68"/>
    </location>
</feature>
<protein>
    <submittedName>
        <fullName evidence="2">DUF805 domain-containing protein</fullName>
    </submittedName>
</protein>
<evidence type="ECO:0000256" key="1">
    <source>
        <dbReference type="SAM" id="Phobius"/>
    </source>
</evidence>
<feature type="transmembrane region" description="Helical" evidence="1">
    <location>
        <begin position="120"/>
        <end position="139"/>
    </location>
</feature>
<evidence type="ECO:0000313" key="2">
    <source>
        <dbReference type="EMBL" id="QYA42937.1"/>
    </source>
</evidence>
<keyword evidence="1" id="KW-0472">Membrane</keyword>
<sequence>MGEAYRRFWNLTFVNDERDKRFQFWSSILIQFILLIAFTGIFVFLYTKLVWLPLFLVGFTVIIWPVTSAVIRRVNDVGTNSFLFKRMKFLYSILVLVGAIIYLLRIFFNIQLLGIGHFNTYAMVVFLSYIIFLLWYCTLPSNRYNT</sequence>
<keyword evidence="3" id="KW-1185">Reference proteome</keyword>
<keyword evidence="1" id="KW-0812">Transmembrane</keyword>
<proteinExistence type="predicted"/>
<dbReference type="EMBL" id="CP079981">
    <property type="protein sequence ID" value="QYA42937.1"/>
    <property type="molecule type" value="Genomic_DNA"/>
</dbReference>
<dbReference type="Proteomes" id="UP000826802">
    <property type="component" value="Chromosome"/>
</dbReference>
<dbReference type="RefSeq" id="WP_219503725.1">
    <property type="nucleotide sequence ID" value="NZ_CP079981.1"/>
</dbReference>
<evidence type="ECO:0000313" key="3">
    <source>
        <dbReference type="Proteomes" id="UP000826802"/>
    </source>
</evidence>
<dbReference type="AlphaFoldDB" id="A0AAJ4PBL6"/>
<gene>
    <name evidence="2" type="ORF">KYI11_03130</name>
</gene>
<keyword evidence="1" id="KW-1133">Transmembrane helix</keyword>
<feature type="transmembrane region" description="Helical" evidence="1">
    <location>
        <begin position="24"/>
        <end position="44"/>
    </location>
</feature>
<organism evidence="2 3">
    <name type="scientific">Macrococcoides bohemicum</name>
    <dbReference type="NCBI Taxonomy" id="1903056"/>
    <lineage>
        <taxon>Bacteria</taxon>
        <taxon>Bacillati</taxon>
        <taxon>Bacillota</taxon>
        <taxon>Bacilli</taxon>
        <taxon>Bacillales</taxon>
        <taxon>Staphylococcaceae</taxon>
        <taxon>Macrococcoides</taxon>
    </lineage>
</organism>
<reference evidence="2 3" key="1">
    <citation type="submission" date="2021-07" db="EMBL/GenBank/DDBJ databases">
        <title>Prevalence and characterization of methicillin-resistant Macrococcus spp. in food producing animals and meat in Switzerland in 2019.</title>
        <authorList>
            <person name="Keller J.E."/>
            <person name="Schwendener S."/>
            <person name="Neuenschwander J."/>
            <person name="Overesch G."/>
            <person name="Perreten V."/>
        </authorList>
    </citation>
    <scope>NUCLEOTIDE SEQUENCE [LARGE SCALE GENOMIC DNA]</scope>
    <source>
        <strain evidence="2 3">19Msa0936</strain>
    </source>
</reference>
<feature type="transmembrane region" description="Helical" evidence="1">
    <location>
        <begin position="89"/>
        <end position="108"/>
    </location>
</feature>
<accession>A0AAJ4PBL6</accession>
<name>A0AAJ4PBL6_9STAP</name>